<dbReference type="SUPFAM" id="SSF52540">
    <property type="entry name" value="P-loop containing nucleoside triphosphate hydrolases"/>
    <property type="match status" value="1"/>
</dbReference>
<feature type="region of interest" description="Disordered" evidence="2">
    <location>
        <begin position="34"/>
        <end position="125"/>
    </location>
</feature>
<evidence type="ECO:0000313" key="5">
    <source>
        <dbReference type="Proteomes" id="UP001363151"/>
    </source>
</evidence>
<feature type="transmembrane region" description="Helical" evidence="3">
    <location>
        <begin position="7"/>
        <end position="24"/>
    </location>
</feature>
<dbReference type="Gene3D" id="3.40.50.300">
    <property type="entry name" value="P-loop containing nucleotide triphosphate hydrolases"/>
    <property type="match status" value="1"/>
</dbReference>
<evidence type="ECO:0000256" key="2">
    <source>
        <dbReference type="SAM" id="MobiDB-lite"/>
    </source>
</evidence>
<keyword evidence="5" id="KW-1185">Reference proteome</keyword>
<dbReference type="PANTHER" id="PTHR10605:SF56">
    <property type="entry name" value="BIFUNCTIONAL HEPARAN SULFATE N-DEACETYLASE_N-SULFOTRANSFERASE"/>
    <property type="match status" value="1"/>
</dbReference>
<organism evidence="4 5">
    <name type="scientific">Aureococcus anophagefferens</name>
    <name type="common">Harmful bloom alga</name>
    <dbReference type="NCBI Taxonomy" id="44056"/>
    <lineage>
        <taxon>Eukaryota</taxon>
        <taxon>Sar</taxon>
        <taxon>Stramenopiles</taxon>
        <taxon>Ochrophyta</taxon>
        <taxon>Pelagophyceae</taxon>
        <taxon>Pelagomonadales</taxon>
        <taxon>Pelagomonadaceae</taxon>
        <taxon>Aureococcus</taxon>
    </lineage>
</organism>
<proteinExistence type="predicted"/>
<comment type="caution">
    <text evidence="4">The sequence shown here is derived from an EMBL/GenBank/DDBJ whole genome shotgun (WGS) entry which is preliminary data.</text>
</comment>
<dbReference type="Proteomes" id="UP001363151">
    <property type="component" value="Unassembled WGS sequence"/>
</dbReference>
<dbReference type="InterPro" id="IPR027417">
    <property type="entry name" value="P-loop_NTPase"/>
</dbReference>
<dbReference type="PANTHER" id="PTHR10605">
    <property type="entry name" value="HEPARAN SULFATE SULFOTRANSFERASE"/>
    <property type="match status" value="1"/>
</dbReference>
<dbReference type="EMBL" id="JBBJCI010000035">
    <property type="protein sequence ID" value="KAK7253330.1"/>
    <property type="molecule type" value="Genomic_DNA"/>
</dbReference>
<name>A0ABR1GBQ4_AURAN</name>
<protein>
    <recommendedName>
        <fullName evidence="6">Sulfotransferase domain-containing protein</fullName>
    </recommendedName>
</protein>
<sequence>MVRLNHMVIALCVMTSMLHIYLYTTRHMHVPAPPAATITAPEAPPTPPERRRKRDERRHAADEKRPEKRRTADEARAFLRERAQRERLKGPRSQLDELPPRPGQKRPDAAARSPQERAASEGIGRASKWDRRVAYSPRPPKNATFHDWLPAFEAACGPPSPSDDDVGPVTITDETTTTLDRDVLARVRDFDRYQKGKRRRLLGADPRATTLDPSAPFRLPVGCAPLHTRSFLAAYTNTRDDDRAGDDAAADDDRGRYCDAATCLPNMFLIGASKSGTTTLYEALRAHPRVLEMFAEPHTNGETHVFTEPRPERELALRAVRRSLPLKRRKLFALQPRPGDVDGRWHLDESRDGPTYVVEYTPHYLVLPEVRSWICGALRVAGADCGRAKFVAMLRDPAKRAFSQWVMKTHMRVPIYNDRRSFWDAAQAGMRHTGNYARCWDKALGLEPSDAADRRKMRRNWDKLQTRAYKNTTARRAGDVVVDDAARVLELAAGDCQPKRFHNNLFQAYVLKSAYYYQLLPWFAGQGRHSLHVLTLEGFDATALQRLLVFAGLKFVGDGAYKSLAQVEGLVSAQRNVARDGGTGKIDDEHRALLDDYFRPMNRKLDALLAPVLGRPTGYPV</sequence>
<keyword evidence="3" id="KW-0812">Transmembrane</keyword>
<keyword evidence="3" id="KW-0472">Membrane</keyword>
<accession>A0ABR1GBQ4</accession>
<evidence type="ECO:0000313" key="4">
    <source>
        <dbReference type="EMBL" id="KAK7253330.1"/>
    </source>
</evidence>
<feature type="compositionally biased region" description="Basic and acidic residues" evidence="2">
    <location>
        <begin position="57"/>
        <end position="119"/>
    </location>
</feature>
<reference evidence="4 5" key="1">
    <citation type="submission" date="2024-03" db="EMBL/GenBank/DDBJ databases">
        <title>Aureococcus anophagefferens CCMP1851 and Kratosvirus quantuckense: Draft genome of a second virus-susceptible host strain in the model system.</title>
        <authorList>
            <person name="Chase E."/>
            <person name="Truchon A.R."/>
            <person name="Schepens W."/>
            <person name="Wilhelm S.W."/>
        </authorList>
    </citation>
    <scope>NUCLEOTIDE SEQUENCE [LARGE SCALE GENOMIC DNA]</scope>
    <source>
        <strain evidence="4 5">CCMP1851</strain>
    </source>
</reference>
<keyword evidence="3" id="KW-1133">Transmembrane helix</keyword>
<gene>
    <name evidence="4" type="ORF">SO694_0000145</name>
</gene>
<evidence type="ECO:0000256" key="1">
    <source>
        <dbReference type="ARBA" id="ARBA00022679"/>
    </source>
</evidence>
<evidence type="ECO:0000256" key="3">
    <source>
        <dbReference type="SAM" id="Phobius"/>
    </source>
</evidence>
<keyword evidence="1" id="KW-0808">Transferase</keyword>
<dbReference type="InterPro" id="IPR037359">
    <property type="entry name" value="NST/OST"/>
</dbReference>
<evidence type="ECO:0008006" key="6">
    <source>
        <dbReference type="Google" id="ProtNLM"/>
    </source>
</evidence>